<name>A0A937REQ2_9ACTN</name>
<evidence type="ECO:0000259" key="1">
    <source>
        <dbReference type="Pfam" id="PF01814"/>
    </source>
</evidence>
<organism evidence="2 3">
    <name type="scientific">Frankia nepalensis</name>
    <dbReference type="NCBI Taxonomy" id="1836974"/>
    <lineage>
        <taxon>Bacteria</taxon>
        <taxon>Bacillati</taxon>
        <taxon>Actinomycetota</taxon>
        <taxon>Actinomycetes</taxon>
        <taxon>Frankiales</taxon>
        <taxon>Frankiaceae</taxon>
        <taxon>Frankia</taxon>
    </lineage>
</organism>
<evidence type="ECO:0000313" key="3">
    <source>
        <dbReference type="Proteomes" id="UP000604475"/>
    </source>
</evidence>
<evidence type="ECO:0000313" key="2">
    <source>
        <dbReference type="EMBL" id="MBL7628867.1"/>
    </source>
</evidence>
<protein>
    <submittedName>
        <fullName evidence="2">Hemerythrin domain-containing protein</fullName>
    </submittedName>
</protein>
<proteinExistence type="predicted"/>
<dbReference type="Pfam" id="PF01814">
    <property type="entry name" value="Hemerythrin"/>
    <property type="match status" value="1"/>
</dbReference>
<keyword evidence="3" id="KW-1185">Reference proteome</keyword>
<dbReference type="Gene3D" id="1.20.120.520">
    <property type="entry name" value="nmb1532 protein domain like"/>
    <property type="match status" value="1"/>
</dbReference>
<sequence length="226" mass="24855">MTADTLVRDDLFTHIHKALRLGLFELTAQAGRTDWADAAEVAALGERWWPLLDLLRAHTEHEDRHILRILDGVDPRTTEPAGEQHRDLDDLLDDLGDRFVAVIAAPDPSAGLGLYRDLARFVASYLPHLHDEETVVMARVWELCGDEEIAATRARFMADTTPEVMATTLEYMLPALDRPTRHGLVARLAATAPPPVLQGVLQIGERVLDPVAFADVRAAAAPSAHG</sequence>
<dbReference type="CDD" id="cd12109">
    <property type="entry name" value="Hr_FBXL5"/>
    <property type="match status" value="1"/>
</dbReference>
<accession>A0A937REQ2</accession>
<dbReference type="Proteomes" id="UP000604475">
    <property type="component" value="Unassembled WGS sequence"/>
</dbReference>
<dbReference type="EMBL" id="JAEACQ010000196">
    <property type="protein sequence ID" value="MBL7628867.1"/>
    <property type="molecule type" value="Genomic_DNA"/>
</dbReference>
<dbReference type="AlphaFoldDB" id="A0A937REQ2"/>
<comment type="caution">
    <text evidence="2">The sequence shown here is derived from an EMBL/GenBank/DDBJ whole genome shotgun (WGS) entry which is preliminary data.</text>
</comment>
<reference evidence="2" key="1">
    <citation type="submission" date="2020-12" db="EMBL/GenBank/DDBJ databases">
        <title>Genomic characterization of non-nitrogen-fixing Frankia strains.</title>
        <authorList>
            <person name="Carlos-Shanley C."/>
            <person name="Guerra T."/>
            <person name="Hahn D."/>
        </authorList>
    </citation>
    <scope>NUCLEOTIDE SEQUENCE</scope>
    <source>
        <strain evidence="2">CN6</strain>
    </source>
</reference>
<dbReference type="InterPro" id="IPR045808">
    <property type="entry name" value="Hr_FBXL5"/>
</dbReference>
<dbReference type="InterPro" id="IPR012312">
    <property type="entry name" value="Hemerythrin-like"/>
</dbReference>
<feature type="domain" description="Hemerythrin-like" evidence="1">
    <location>
        <begin position="10"/>
        <end position="138"/>
    </location>
</feature>
<dbReference type="GO" id="GO:0006879">
    <property type="term" value="P:intracellular iron ion homeostasis"/>
    <property type="evidence" value="ECO:0007669"/>
    <property type="project" value="InterPro"/>
</dbReference>
<gene>
    <name evidence="2" type="ORF">I7412_17220</name>
</gene>
<dbReference type="RefSeq" id="WP_202999236.1">
    <property type="nucleotide sequence ID" value="NZ_JADWYU010000196.1"/>
</dbReference>